<dbReference type="InterPro" id="IPR057470">
    <property type="entry name" value="Ig_CFAP65_7th"/>
</dbReference>
<dbReference type="InterPro" id="IPR056344">
    <property type="entry name" value="Ig_CFAP65-like_9th"/>
</dbReference>
<evidence type="ECO:0000259" key="4">
    <source>
        <dbReference type="Pfam" id="PF24816"/>
    </source>
</evidence>
<feature type="domain" description="CFAP65 seventh Ig-like" evidence="5">
    <location>
        <begin position="726"/>
        <end position="798"/>
    </location>
</feature>
<dbReference type="InterPro" id="IPR013783">
    <property type="entry name" value="Ig-like_fold"/>
</dbReference>
<dbReference type="GO" id="GO:0005737">
    <property type="term" value="C:cytoplasm"/>
    <property type="evidence" value="ECO:0007669"/>
    <property type="project" value="UniProtKB-SubCell"/>
</dbReference>
<feature type="region of interest" description="Disordered" evidence="1">
    <location>
        <begin position="1358"/>
        <end position="1378"/>
    </location>
</feature>
<dbReference type="Proteomes" id="UP000039324">
    <property type="component" value="Unassembled WGS sequence"/>
</dbReference>
<proteinExistence type="predicted"/>
<evidence type="ECO:0000256" key="1">
    <source>
        <dbReference type="SAM" id="MobiDB-lite"/>
    </source>
</evidence>
<dbReference type="InterPro" id="IPR056305">
    <property type="entry name" value="Ig_CFAP65_10th"/>
</dbReference>
<dbReference type="Pfam" id="PF25249">
    <property type="entry name" value="Ig_CFAP65_7th"/>
    <property type="match status" value="1"/>
</dbReference>
<evidence type="ECO:0000259" key="3">
    <source>
        <dbReference type="Pfam" id="PF24507"/>
    </source>
</evidence>
<feature type="domain" description="CFAP65 fourth Ig-like" evidence="3">
    <location>
        <begin position="334"/>
        <end position="426"/>
    </location>
</feature>
<dbReference type="STRING" id="37360.A0A0G4IVD7"/>
<dbReference type="GO" id="GO:0031514">
    <property type="term" value="C:motile cilium"/>
    <property type="evidence" value="ECO:0007669"/>
    <property type="project" value="UniProtKB-SubCell"/>
</dbReference>
<dbReference type="EMBL" id="CDSF01000090">
    <property type="protein sequence ID" value="CEO99177.1"/>
    <property type="molecule type" value="Genomic_DNA"/>
</dbReference>
<evidence type="ECO:0000259" key="2">
    <source>
        <dbReference type="Pfam" id="PF24291"/>
    </source>
</evidence>
<evidence type="ECO:0000313" key="6">
    <source>
        <dbReference type="EMBL" id="CEO99177.1"/>
    </source>
</evidence>
<feature type="domain" description="CFAP65 tenth Ig-like" evidence="2">
    <location>
        <begin position="1130"/>
        <end position="1244"/>
    </location>
</feature>
<feature type="non-terminal residue" evidence="6">
    <location>
        <position position="1"/>
    </location>
</feature>
<dbReference type="Pfam" id="PF24816">
    <property type="entry name" value="Ig_CFAP65__9th"/>
    <property type="match status" value="1"/>
</dbReference>
<dbReference type="OrthoDB" id="415597at2759"/>
<dbReference type="OMA" id="QQLKVMV"/>
<sequence length="1579" mass="172760">LPEEMAGEPSPGNLTRQQRIAMFGIDCGSSLVWRGWTIGGQFNKVVTFRNVSSGVKTLSYKLPSTKTFYMEYPQPVKLHPGMSFSTTVSFRPTAFEAYFDVIEVTTNGDTFLLPIRACIPGMSMTLPPAIDFSFQAVGSSVVRAFSITNSGDLDFHLAWDIQEPFRIEPATMLLESGKTVEAQCHFNATVASVFSVRATCTIKHGDLQRVHHVGFSAISKYPHVIADVTDIDFGRTAIGKVVRREVSLRNVSPVPAQVTIRPVQNDHAPVFVLKLPTKTIPGEGHLVVPVVYTPHTPDAAVVDHFEIACTGGNTTVLTCRASSLMADYTIDVSSVDFGDVELGGSAHRNIVLSNMSKKVMAFFRFEGGHGAFRFSPAFGEIRPGLTACVKVSFHPGDAINFYERAYVVVEHGAPQQIDLLGTCFSEHCRPAPFTQDQVDAYLRRCAVGLGGVAPETVERHQAEADAACRLTITNSSPASARFDALITSRDRAPVTIVEAVEGVDFGSCPTMAGTQTRVVHVRNNSDSKICVVWEQPSRNGTFIVAPRQRDIRSLAMAQFQVLFRPQHDNYYYSAQLTCDAYFKVNRSFRLVSPASFTPPWHLTVPVLGNTFRPAAVQFLPSGGFRQHRVEFPPTRPNSPVYLAVRLSNTSNAPMHFRFTERRSPNGSFIVHPVLGAVDAGSFVVVTFGFMAGGAGASTHSFVCIVNNAHDWRVDVAACAHRALVVADNDGRLYFPPTCIGNVAQRPLTLFNRSRVATKFRVEVPDEIKDVLHVSPSEGEIGGNDRQECVWKFTPNAEGPVKARLSVELLDDDNVIVQHVPIRVRGMSPVIAAEIEEADGTNVPGVVGDASNRRIRVINSSDVDVTFTLASQAIDGEVTVEPATVAIAGRASLVVDVWVTLWARSAYRVRVTCSGGSGGTPASVQKELCHCVLDGDVVLPVARIVDVRCDDFPLTTSWRLANPDPINALLDSELSPMELKLRRDGPSARTPSIEDLHNALPSFDMRLMPGLLGQPPSELRIRVGNAGRVPFDWDLRGPATLDLDHELWVDPEQLSEQERQYQEVVKARVLTFSPTHGHLDVGEHVDIVVGSSHVSIGTPALALVFDVDRGKKVVWHVSSETVFHSIRRLTFLSSSFDLHPMPIGLQADDVPVQTYRLFNNCPSTIAFRIDNGAWNALNKASCEYPVLECLDLDGTIDPHSYFDVRIRFRPLQAIEYRAVLSIDVVDGDTAADRIEFRGVGHHPKATIPVPVTSRPVEPVPLPRQVAVLSPYILDFSSVHPHSVTHKVALLENRSAVDIAFEVAEFGRSASMSHVVVEPCVGHIPAGHRCLLHVMLRAGSAPEFLSGAFRCTVTAVGEGDVDAQDPSPTRPRVPVARQNTARSRLSCATRTLDAPVVQLTAQMRSRPHVLWMETTGRVESTGAPGAFLAPCIDYDSKLEDAAPGQDLVEEIRKALARIVESVIDKDVFTEAHQGRPVEIPYFVHLPKNAEDGERRADRLEDVLGQVTGNKLERHAVALMAPAPVDGAATHPHPAMNSSRFQSLTQRILHETVFNLISEIDSGEFRLDAAPRDVVVKGLTFQ</sequence>
<keyword evidence="7" id="KW-1185">Reference proteome</keyword>
<dbReference type="PANTHER" id="PTHR46127:SF1">
    <property type="entry name" value="CILIA- AND FLAGELLA-ASSOCIATED PROTEIN 65"/>
    <property type="match status" value="1"/>
</dbReference>
<evidence type="ECO:0000259" key="5">
    <source>
        <dbReference type="Pfam" id="PF25249"/>
    </source>
</evidence>
<protein>
    <recommendedName>
        <fullName evidence="8">Abnormal spindle-like microcephaly-associated protein ASH domain-containing protein</fullName>
    </recommendedName>
</protein>
<feature type="domain" description="CFAP65-like ninth Ig-like" evidence="4">
    <location>
        <begin position="939"/>
        <end position="1114"/>
    </location>
</feature>
<dbReference type="PANTHER" id="PTHR46127">
    <property type="entry name" value="CILIA- AND FLAGELLA-ASSOCIATED PROTEIN 65"/>
    <property type="match status" value="1"/>
</dbReference>
<reference evidence="6 7" key="1">
    <citation type="submission" date="2015-02" db="EMBL/GenBank/DDBJ databases">
        <authorList>
            <person name="Chooi Y.-H."/>
        </authorList>
    </citation>
    <scope>NUCLEOTIDE SEQUENCE [LARGE SCALE GENOMIC DNA]</scope>
    <source>
        <strain evidence="6">E3</strain>
    </source>
</reference>
<evidence type="ECO:0000313" key="7">
    <source>
        <dbReference type="Proteomes" id="UP000039324"/>
    </source>
</evidence>
<dbReference type="InterPro" id="IPR052614">
    <property type="entry name" value="CFAP65"/>
</dbReference>
<dbReference type="Pfam" id="PF24291">
    <property type="entry name" value="Ig_CFAP65"/>
    <property type="match status" value="1"/>
</dbReference>
<dbReference type="Pfam" id="PF24507">
    <property type="entry name" value="Ig_CFAP65_4th"/>
    <property type="match status" value="1"/>
</dbReference>
<name>A0A0G4IVD7_PLABS</name>
<dbReference type="InterPro" id="IPR058536">
    <property type="entry name" value="Ig_CFAP65_4th"/>
</dbReference>
<organism evidence="6 7">
    <name type="scientific">Plasmodiophora brassicae</name>
    <name type="common">Clubroot disease agent</name>
    <dbReference type="NCBI Taxonomy" id="37360"/>
    <lineage>
        <taxon>Eukaryota</taxon>
        <taxon>Sar</taxon>
        <taxon>Rhizaria</taxon>
        <taxon>Endomyxa</taxon>
        <taxon>Phytomyxea</taxon>
        <taxon>Plasmodiophorida</taxon>
        <taxon>Plasmodiophoridae</taxon>
        <taxon>Plasmodiophora</taxon>
    </lineage>
</organism>
<accession>A0A0G4IVD7</accession>
<dbReference type="Gene3D" id="2.60.40.10">
    <property type="entry name" value="Immunoglobulins"/>
    <property type="match status" value="6"/>
</dbReference>
<gene>
    <name evidence="6" type="ORF">PBRA_001083</name>
</gene>
<evidence type="ECO:0008006" key="8">
    <source>
        <dbReference type="Google" id="ProtNLM"/>
    </source>
</evidence>